<gene>
    <name evidence="1" type="ORF">L687_04850</name>
</gene>
<organism evidence="1 2">
    <name type="scientific">Microbacterium maritypicum MF109</name>
    <dbReference type="NCBI Taxonomy" id="1333857"/>
    <lineage>
        <taxon>Bacteria</taxon>
        <taxon>Bacillati</taxon>
        <taxon>Actinomycetota</taxon>
        <taxon>Actinomycetes</taxon>
        <taxon>Micrococcales</taxon>
        <taxon>Microbacteriaceae</taxon>
        <taxon>Microbacterium</taxon>
    </lineage>
</organism>
<accession>T5KH46</accession>
<dbReference type="PATRIC" id="fig|1333857.3.peg.2948"/>
<dbReference type="RefSeq" id="WP_021200879.1">
    <property type="nucleotide sequence ID" value="NZ_ATAO01000206.1"/>
</dbReference>
<evidence type="ECO:0000313" key="2">
    <source>
        <dbReference type="Proteomes" id="UP000016033"/>
    </source>
</evidence>
<protein>
    <submittedName>
        <fullName evidence="1">Uncharacterized protein</fullName>
    </submittedName>
</protein>
<name>T5KH46_MICMQ</name>
<dbReference type="EMBL" id="ATAO01000206">
    <property type="protein sequence ID" value="EQM74789.1"/>
    <property type="molecule type" value="Genomic_DNA"/>
</dbReference>
<comment type="caution">
    <text evidence="1">The sequence shown here is derived from an EMBL/GenBank/DDBJ whole genome shotgun (WGS) entry which is preliminary data.</text>
</comment>
<sequence>MNTTQMPDPVLETTLPVGFIETSTYGDELAAIAETIAARSGYCSDRDELFERIQSVTESIPEWQAPAVLRDVVGRLVSVHLELIAEREASMP</sequence>
<dbReference type="Proteomes" id="UP000016033">
    <property type="component" value="Unassembled WGS sequence"/>
</dbReference>
<reference evidence="1 2" key="1">
    <citation type="journal article" date="2013" name="Genome Announc.">
        <title>Whole-genome sequences of five oyster-associated bacteria show potential for crude oil hydrocarbon degradation.</title>
        <authorList>
            <person name="Chauhan A."/>
            <person name="Green S."/>
            <person name="Pathak A."/>
            <person name="Thomas J."/>
            <person name="Venkatramanan R."/>
        </authorList>
    </citation>
    <scope>NUCLEOTIDE SEQUENCE [LARGE SCALE GENOMIC DNA]</scope>
    <source>
        <strain evidence="1 2">MF109</strain>
    </source>
</reference>
<proteinExistence type="predicted"/>
<dbReference type="AlphaFoldDB" id="T5KH46"/>
<evidence type="ECO:0000313" key="1">
    <source>
        <dbReference type="EMBL" id="EQM74789.1"/>
    </source>
</evidence>